<feature type="transmembrane region" description="Helical" evidence="1">
    <location>
        <begin position="12"/>
        <end position="35"/>
    </location>
</feature>
<dbReference type="InterPro" id="IPR033417">
    <property type="entry name" value="CHASE8"/>
</dbReference>
<keyword evidence="1" id="KW-0812">Transmembrane</keyword>
<dbReference type="Pfam" id="PF17152">
    <property type="entry name" value="CHASE8"/>
    <property type="match status" value="1"/>
</dbReference>
<organism evidence="3">
    <name type="scientific">marine sediment metagenome</name>
    <dbReference type="NCBI Taxonomy" id="412755"/>
    <lineage>
        <taxon>unclassified sequences</taxon>
        <taxon>metagenomes</taxon>
        <taxon>ecological metagenomes</taxon>
    </lineage>
</organism>
<gene>
    <name evidence="3" type="ORF">S01H1_70550</name>
</gene>
<dbReference type="CDD" id="cd06225">
    <property type="entry name" value="HAMP"/>
    <property type="match status" value="1"/>
</dbReference>
<evidence type="ECO:0000259" key="2">
    <source>
        <dbReference type="Pfam" id="PF17152"/>
    </source>
</evidence>
<dbReference type="AlphaFoldDB" id="X0XCP4"/>
<dbReference type="PROSITE" id="PS51257">
    <property type="entry name" value="PROKAR_LIPOPROTEIN"/>
    <property type="match status" value="1"/>
</dbReference>
<evidence type="ECO:0000313" key="3">
    <source>
        <dbReference type="EMBL" id="GAG34423.1"/>
    </source>
</evidence>
<feature type="domain" description="Periplasmic sensor" evidence="2">
    <location>
        <begin position="41"/>
        <end position="141"/>
    </location>
</feature>
<feature type="non-terminal residue" evidence="3">
    <location>
        <position position="210"/>
    </location>
</feature>
<evidence type="ECO:0000256" key="1">
    <source>
        <dbReference type="SAM" id="Phobius"/>
    </source>
</evidence>
<keyword evidence="1" id="KW-1133">Transmembrane helix</keyword>
<feature type="transmembrane region" description="Helical" evidence="1">
    <location>
        <begin position="155"/>
        <end position="175"/>
    </location>
</feature>
<proteinExistence type="predicted"/>
<reference evidence="3" key="1">
    <citation type="journal article" date="2014" name="Front. Microbiol.">
        <title>High frequency of phylogenetically diverse reductive dehalogenase-homologous genes in deep subseafloor sedimentary metagenomes.</title>
        <authorList>
            <person name="Kawai M."/>
            <person name="Futagami T."/>
            <person name="Toyoda A."/>
            <person name="Takaki Y."/>
            <person name="Nishi S."/>
            <person name="Hori S."/>
            <person name="Arai W."/>
            <person name="Tsubouchi T."/>
            <person name="Morono Y."/>
            <person name="Uchiyama I."/>
            <person name="Ito T."/>
            <person name="Fujiyama A."/>
            <person name="Inagaki F."/>
            <person name="Takami H."/>
        </authorList>
    </citation>
    <scope>NUCLEOTIDE SEQUENCE</scope>
    <source>
        <strain evidence="3">Expedition CK06-06</strain>
    </source>
</reference>
<sequence>MIPSAKRSINRKLTLTAMFTTGVSLLLACLVFVSYDVITVRRAMVQEAETLAEVIGINSAVALTFSDPTAVTETLGALSAAVPVLAAVVYDRDGKAFAHYATDPTFTPEPVEPTGHHFDAGHLDLFRGIVFQESVVGSIHIRSDTRALTTRIEHYFLIVLALFAVAATAALLVSYRLRRQVSLPLTELVVGSEAIAAGDLSARVVPSTED</sequence>
<dbReference type="Gene3D" id="6.10.340.10">
    <property type="match status" value="1"/>
</dbReference>
<protein>
    <recommendedName>
        <fullName evidence="2">Periplasmic sensor domain-containing protein</fullName>
    </recommendedName>
</protein>
<keyword evidence="1" id="KW-0472">Membrane</keyword>
<name>X0XCP4_9ZZZZ</name>
<dbReference type="EMBL" id="BARS01046921">
    <property type="protein sequence ID" value="GAG34423.1"/>
    <property type="molecule type" value="Genomic_DNA"/>
</dbReference>
<accession>X0XCP4</accession>
<comment type="caution">
    <text evidence="3">The sequence shown here is derived from an EMBL/GenBank/DDBJ whole genome shotgun (WGS) entry which is preliminary data.</text>
</comment>